<evidence type="ECO:0000259" key="9">
    <source>
        <dbReference type="Pfam" id="PF01488"/>
    </source>
</evidence>
<dbReference type="PANTHER" id="PTHR21089">
    <property type="entry name" value="SHIKIMATE DEHYDROGENASE"/>
    <property type="match status" value="1"/>
</dbReference>
<reference evidence="12 13" key="1">
    <citation type="submission" date="2019-03" db="EMBL/GenBank/DDBJ databases">
        <title>Complete genome sequence of Paenisporosarcina antarctica CGMCC 1.6503T.</title>
        <authorList>
            <person name="Rong J.-C."/>
            <person name="Chi N.-Y."/>
            <person name="Zhang Q.-F."/>
        </authorList>
    </citation>
    <scope>NUCLEOTIDE SEQUENCE [LARGE SCALE GENOMIC DNA]</scope>
    <source>
        <strain evidence="12 13">CGMCC 1.6503</strain>
    </source>
</reference>
<feature type="binding site" evidence="8">
    <location>
        <position position="247"/>
    </location>
    <ligand>
        <name>shikimate</name>
        <dbReference type="ChEBI" id="CHEBI:36208"/>
    </ligand>
</feature>
<evidence type="ECO:0000259" key="11">
    <source>
        <dbReference type="Pfam" id="PF18317"/>
    </source>
</evidence>
<evidence type="ECO:0000256" key="2">
    <source>
        <dbReference type="ARBA" id="ARBA00012962"/>
    </source>
</evidence>
<comment type="function">
    <text evidence="8">Involved in the biosynthesis of the chorismate, which leads to the biosynthesis of aromatic amino acids. Catalyzes the reversible NADPH linked reduction of 3-dehydroshikimate (DHSA) to yield shikimate (SA).</text>
</comment>
<evidence type="ECO:0000256" key="8">
    <source>
        <dbReference type="HAMAP-Rule" id="MF_00222"/>
    </source>
</evidence>
<dbReference type="CDD" id="cd01065">
    <property type="entry name" value="NAD_bind_Shikimate_DH"/>
    <property type="match status" value="1"/>
</dbReference>
<feature type="active site" description="Proton acceptor" evidence="8">
    <location>
        <position position="66"/>
    </location>
</feature>
<dbReference type="InterPro" id="IPR011342">
    <property type="entry name" value="Shikimate_DH"/>
</dbReference>
<evidence type="ECO:0000313" key="12">
    <source>
        <dbReference type="EMBL" id="QBP40841.1"/>
    </source>
</evidence>
<dbReference type="InterPro" id="IPR022893">
    <property type="entry name" value="Shikimate_DH_fam"/>
</dbReference>
<gene>
    <name evidence="8 12" type="primary">aroE</name>
    <name evidence="12" type="ORF">E2636_06770</name>
</gene>
<feature type="binding site" evidence="8">
    <location>
        <position position="87"/>
    </location>
    <ligand>
        <name>shikimate</name>
        <dbReference type="ChEBI" id="CHEBI:36208"/>
    </ligand>
</feature>
<feature type="binding site" evidence="8">
    <location>
        <position position="217"/>
    </location>
    <ligand>
        <name>NADP(+)</name>
        <dbReference type="ChEBI" id="CHEBI:58349"/>
    </ligand>
</feature>
<feature type="binding site" evidence="8">
    <location>
        <position position="240"/>
    </location>
    <ligand>
        <name>NADP(+)</name>
        <dbReference type="ChEBI" id="CHEBI:58349"/>
    </ligand>
</feature>
<protein>
    <recommendedName>
        <fullName evidence="2 8">Shikimate dehydrogenase (NADP(+))</fullName>
        <shortName evidence="8">SDH</shortName>
        <ecNumber evidence="2 8">1.1.1.25</ecNumber>
    </recommendedName>
</protein>
<dbReference type="OrthoDB" id="9792692at2"/>
<dbReference type="Pfam" id="PF18317">
    <property type="entry name" value="SDH_C"/>
    <property type="match status" value="1"/>
</dbReference>
<evidence type="ECO:0000256" key="3">
    <source>
        <dbReference type="ARBA" id="ARBA00022605"/>
    </source>
</evidence>
<evidence type="ECO:0000256" key="4">
    <source>
        <dbReference type="ARBA" id="ARBA00022857"/>
    </source>
</evidence>
<dbReference type="Pfam" id="PF01488">
    <property type="entry name" value="Shikimate_DH"/>
    <property type="match status" value="1"/>
</dbReference>
<dbReference type="HAMAP" id="MF_00222">
    <property type="entry name" value="Shikimate_DH_AroE"/>
    <property type="match status" value="1"/>
</dbReference>
<dbReference type="InterPro" id="IPR041121">
    <property type="entry name" value="SDH_C"/>
</dbReference>
<dbReference type="Gene3D" id="3.40.50.10860">
    <property type="entry name" value="Leucine Dehydrogenase, chain A, domain 1"/>
    <property type="match status" value="1"/>
</dbReference>
<dbReference type="NCBIfam" id="TIGR00507">
    <property type="entry name" value="aroE"/>
    <property type="match status" value="1"/>
</dbReference>
<dbReference type="GO" id="GO:0050661">
    <property type="term" value="F:NADP binding"/>
    <property type="evidence" value="ECO:0007669"/>
    <property type="project" value="InterPro"/>
</dbReference>
<dbReference type="KEGG" id="panc:E2636_06770"/>
<dbReference type="Pfam" id="PF08501">
    <property type="entry name" value="Shikimate_dh_N"/>
    <property type="match status" value="1"/>
</dbReference>
<dbReference type="GO" id="GO:0008652">
    <property type="term" value="P:amino acid biosynthetic process"/>
    <property type="evidence" value="ECO:0007669"/>
    <property type="project" value="UniProtKB-KW"/>
</dbReference>
<feature type="binding site" evidence="8">
    <location>
        <begin position="15"/>
        <end position="17"/>
    </location>
    <ligand>
        <name>shikimate</name>
        <dbReference type="ChEBI" id="CHEBI:36208"/>
    </ligand>
</feature>
<evidence type="ECO:0000259" key="10">
    <source>
        <dbReference type="Pfam" id="PF08501"/>
    </source>
</evidence>
<dbReference type="GO" id="GO:0009073">
    <property type="term" value="P:aromatic amino acid family biosynthetic process"/>
    <property type="evidence" value="ECO:0007669"/>
    <property type="project" value="UniProtKB-KW"/>
</dbReference>
<dbReference type="GO" id="GO:0005829">
    <property type="term" value="C:cytosol"/>
    <property type="evidence" value="ECO:0007669"/>
    <property type="project" value="TreeGrafter"/>
</dbReference>
<feature type="binding site" evidence="8">
    <location>
        <position position="219"/>
    </location>
    <ligand>
        <name>shikimate</name>
        <dbReference type="ChEBI" id="CHEBI:36208"/>
    </ligand>
</feature>
<organism evidence="12 13">
    <name type="scientific">Paenisporosarcina antarctica</name>
    <dbReference type="NCBI Taxonomy" id="417367"/>
    <lineage>
        <taxon>Bacteria</taxon>
        <taxon>Bacillati</taxon>
        <taxon>Bacillota</taxon>
        <taxon>Bacilli</taxon>
        <taxon>Bacillales</taxon>
        <taxon>Caryophanaceae</taxon>
        <taxon>Paenisporosarcina</taxon>
    </lineage>
</organism>
<dbReference type="GO" id="GO:0004764">
    <property type="term" value="F:shikimate 3-dehydrogenase (NADP+) activity"/>
    <property type="evidence" value="ECO:0007669"/>
    <property type="project" value="UniProtKB-UniRule"/>
</dbReference>
<accession>A0A4P6ZWP8</accession>
<comment type="pathway">
    <text evidence="1 8">Metabolic intermediate biosynthesis; chorismate biosynthesis; chorismate from D-erythrose 4-phosphate and phosphoenolpyruvate: step 4/7.</text>
</comment>
<dbReference type="AlphaFoldDB" id="A0A4P6ZWP8"/>
<feature type="binding site" evidence="8">
    <location>
        <position position="62"/>
    </location>
    <ligand>
        <name>shikimate</name>
        <dbReference type="ChEBI" id="CHEBI:36208"/>
    </ligand>
</feature>
<evidence type="ECO:0000256" key="5">
    <source>
        <dbReference type="ARBA" id="ARBA00023002"/>
    </source>
</evidence>
<dbReference type="RefSeq" id="WP_134209521.1">
    <property type="nucleotide sequence ID" value="NZ_CP038015.1"/>
</dbReference>
<feature type="domain" description="Shikimate dehydrogenase substrate binding N-terminal" evidence="10">
    <location>
        <begin position="7"/>
        <end position="89"/>
    </location>
</feature>
<dbReference type="UniPathway" id="UPA00053">
    <property type="reaction ID" value="UER00087"/>
</dbReference>
<dbReference type="InterPro" id="IPR013708">
    <property type="entry name" value="Shikimate_DH-bd_N"/>
</dbReference>
<feature type="binding site" evidence="8">
    <location>
        <begin position="128"/>
        <end position="132"/>
    </location>
    <ligand>
        <name>NADP(+)</name>
        <dbReference type="ChEBI" id="CHEBI:58349"/>
    </ligand>
</feature>
<dbReference type="EMBL" id="CP038015">
    <property type="protein sequence ID" value="QBP40841.1"/>
    <property type="molecule type" value="Genomic_DNA"/>
</dbReference>
<comment type="similarity">
    <text evidence="8">Belongs to the shikimate dehydrogenase family.</text>
</comment>
<dbReference type="SUPFAM" id="SSF53223">
    <property type="entry name" value="Aminoacid dehydrogenase-like, N-terminal domain"/>
    <property type="match status" value="1"/>
</dbReference>
<keyword evidence="4 8" id="KW-0521">NADP</keyword>
<evidence type="ECO:0000256" key="7">
    <source>
        <dbReference type="ARBA" id="ARBA00049442"/>
    </source>
</evidence>
<keyword evidence="3 8" id="KW-0028">Amino-acid biosynthesis</keyword>
<proteinExistence type="inferred from homology"/>
<dbReference type="InterPro" id="IPR046346">
    <property type="entry name" value="Aminoacid_DH-like_N_sf"/>
</dbReference>
<feature type="binding site" evidence="8">
    <location>
        <position position="103"/>
    </location>
    <ligand>
        <name>shikimate</name>
        <dbReference type="ChEBI" id="CHEBI:36208"/>
    </ligand>
</feature>
<keyword evidence="13" id="KW-1185">Reference proteome</keyword>
<comment type="caution">
    <text evidence="8">Lacks conserved residue(s) required for the propagation of feature annotation.</text>
</comment>
<dbReference type="InterPro" id="IPR036291">
    <property type="entry name" value="NAD(P)-bd_dom_sf"/>
</dbReference>
<evidence type="ECO:0000256" key="6">
    <source>
        <dbReference type="ARBA" id="ARBA00023141"/>
    </source>
</evidence>
<name>A0A4P6ZWP8_9BACL</name>
<dbReference type="GO" id="GO:0019632">
    <property type="term" value="P:shikimate metabolic process"/>
    <property type="evidence" value="ECO:0007669"/>
    <property type="project" value="InterPro"/>
</dbReference>
<keyword evidence="5 8" id="KW-0560">Oxidoreductase</keyword>
<feature type="domain" description="Quinate/shikimate 5-dehydrogenase/glutamyl-tRNA reductase" evidence="9">
    <location>
        <begin position="118"/>
        <end position="217"/>
    </location>
</feature>
<feature type="domain" description="SDH C-terminal" evidence="11">
    <location>
        <begin position="240"/>
        <end position="270"/>
    </location>
</feature>
<dbReference type="GO" id="GO:0009423">
    <property type="term" value="P:chorismate biosynthetic process"/>
    <property type="evidence" value="ECO:0007669"/>
    <property type="project" value="UniProtKB-UniRule"/>
</dbReference>
<dbReference type="Gene3D" id="3.40.50.720">
    <property type="entry name" value="NAD(P)-binding Rossmann-like Domain"/>
    <property type="match status" value="1"/>
</dbReference>
<keyword evidence="6 8" id="KW-0057">Aromatic amino acid biosynthesis</keyword>
<dbReference type="SUPFAM" id="SSF51735">
    <property type="entry name" value="NAD(P)-binding Rossmann-fold domains"/>
    <property type="match status" value="1"/>
</dbReference>
<evidence type="ECO:0000256" key="1">
    <source>
        <dbReference type="ARBA" id="ARBA00004871"/>
    </source>
</evidence>
<comment type="catalytic activity">
    <reaction evidence="7 8">
        <text>shikimate + NADP(+) = 3-dehydroshikimate + NADPH + H(+)</text>
        <dbReference type="Rhea" id="RHEA:17737"/>
        <dbReference type="ChEBI" id="CHEBI:15378"/>
        <dbReference type="ChEBI" id="CHEBI:16630"/>
        <dbReference type="ChEBI" id="CHEBI:36208"/>
        <dbReference type="ChEBI" id="CHEBI:57783"/>
        <dbReference type="ChEBI" id="CHEBI:58349"/>
        <dbReference type="EC" id="1.1.1.25"/>
    </reaction>
</comment>
<dbReference type="PANTHER" id="PTHR21089:SF1">
    <property type="entry name" value="BIFUNCTIONAL 3-DEHYDROQUINATE DEHYDRATASE_SHIKIMATE DEHYDROGENASE, CHLOROPLASTIC"/>
    <property type="match status" value="1"/>
</dbReference>
<sequence length="280" mass="30281">MKKWYAVIGDPISHSMSPSMHSKWFSDLTIDSTYIPVQVKKEKLADAVHSLKSLGASGWNVTIPHKEAILPFLDQIDSSAQLMGAVNTVVVEENGTLTGYNTDGIGFVNSLEEAMGLNLKELPILIIGAGGAARGIAFALKEQGYVNLSCANRSFSNAQRLITDLTSGRALSLEQAEVELGDFKIIIQTTPAGMLTTNVNMPLSLKNVTSSAIVADIVYNPLLTPFLAEAKDRGARCLNGVGMFVHQGALSFQKWTNRKPDTKQTIEQVEQILGGPHVNR</sequence>
<dbReference type="InterPro" id="IPR006151">
    <property type="entry name" value="Shikm_DH/Glu-tRNA_Rdtase"/>
</dbReference>
<comment type="subunit">
    <text evidence="8">Homodimer.</text>
</comment>
<dbReference type="EC" id="1.1.1.25" evidence="2 8"/>
<evidence type="ECO:0000313" key="13">
    <source>
        <dbReference type="Proteomes" id="UP000294292"/>
    </source>
</evidence>
<dbReference type="Proteomes" id="UP000294292">
    <property type="component" value="Chromosome"/>
</dbReference>